<dbReference type="Proteomes" id="UP000017048">
    <property type="component" value="Unassembled WGS sequence"/>
</dbReference>
<keyword evidence="3" id="KW-1185">Reference proteome</keyword>
<sequence length="105" mass="11386">MGRGRAQDFEHGTLVWNGGDPRSDFDPPTGTGLAKICENPAPGQPSQAGVGADVTVAEVLAAHHHSMDGGQRAEGTLPAQDRILYRPYRPLSVLKQWHQDYKRGL</sequence>
<feature type="compositionally biased region" description="Basic and acidic residues" evidence="1">
    <location>
        <begin position="1"/>
        <end position="11"/>
    </location>
</feature>
<dbReference type="EMBL" id="BAFO02000019">
    <property type="protein sequence ID" value="GAD83406.1"/>
    <property type="molecule type" value="Genomic_DNA"/>
</dbReference>
<accession>U5EAE8</accession>
<reference evidence="2 3" key="1">
    <citation type="journal article" date="2014" name="BMC Genomics">
        <title>Genome based analysis of type-I polyketide synthase and nonribosomal peptide synthetase gene clusters in seven strains of five representative Nocardia species.</title>
        <authorList>
            <person name="Komaki H."/>
            <person name="Ichikawa N."/>
            <person name="Hosoyama A."/>
            <person name="Takahashi-Nakaguchi A."/>
            <person name="Matsuzawa T."/>
            <person name="Suzuki K."/>
            <person name="Fujita N."/>
            <person name="Gonoi T."/>
        </authorList>
    </citation>
    <scope>NUCLEOTIDE SEQUENCE [LARGE SCALE GENOMIC DNA]</scope>
    <source>
        <strain evidence="2 3">NBRC 15531</strain>
    </source>
</reference>
<gene>
    <name evidence="2" type="ORF">NCAST_19_01090</name>
</gene>
<evidence type="ECO:0000256" key="1">
    <source>
        <dbReference type="SAM" id="MobiDB-lite"/>
    </source>
</evidence>
<protein>
    <submittedName>
        <fullName evidence="2">Uncharacterized protein</fullName>
    </submittedName>
</protein>
<dbReference type="AlphaFoldDB" id="U5EAE8"/>
<comment type="caution">
    <text evidence="2">The sequence shown here is derived from an EMBL/GenBank/DDBJ whole genome shotgun (WGS) entry which is preliminary data.</text>
</comment>
<proteinExistence type="predicted"/>
<evidence type="ECO:0000313" key="3">
    <source>
        <dbReference type="Proteomes" id="UP000017048"/>
    </source>
</evidence>
<name>U5EAE8_NOCAS</name>
<organism evidence="2 3">
    <name type="scientific">Nocardia asteroides NBRC 15531</name>
    <dbReference type="NCBI Taxonomy" id="1110697"/>
    <lineage>
        <taxon>Bacteria</taxon>
        <taxon>Bacillati</taxon>
        <taxon>Actinomycetota</taxon>
        <taxon>Actinomycetes</taxon>
        <taxon>Mycobacteriales</taxon>
        <taxon>Nocardiaceae</taxon>
        <taxon>Nocardia</taxon>
    </lineage>
</organism>
<feature type="region of interest" description="Disordered" evidence="1">
    <location>
        <begin position="1"/>
        <end position="49"/>
    </location>
</feature>
<evidence type="ECO:0000313" key="2">
    <source>
        <dbReference type="EMBL" id="GAD83406.1"/>
    </source>
</evidence>